<reference evidence="2 3" key="1">
    <citation type="submission" date="2019-08" db="EMBL/GenBank/DDBJ databases">
        <title>A chromosome-level genome assembly, high-density linkage maps, and genome scans reveal the genomic architecture of hybrid incompatibilities underlying speciation via character displacement in darters (Percidae: Etheostominae).</title>
        <authorList>
            <person name="Moran R.L."/>
            <person name="Catchen J.M."/>
            <person name="Fuller R.C."/>
        </authorList>
    </citation>
    <scope>NUCLEOTIDE SEQUENCE [LARGE SCALE GENOMIC DNA]</scope>
    <source>
        <strain evidence="2">EspeVRDwgs_2016</strain>
        <tissue evidence="2">Muscle</tissue>
    </source>
</reference>
<keyword evidence="1" id="KW-0812">Transmembrane</keyword>
<proteinExistence type="predicted"/>
<protein>
    <submittedName>
        <fullName evidence="2">Uncharacterized protein</fullName>
    </submittedName>
</protein>
<name>A0A5J5CA63_9PERO</name>
<evidence type="ECO:0000313" key="2">
    <source>
        <dbReference type="EMBL" id="KAA8578537.1"/>
    </source>
</evidence>
<keyword evidence="1" id="KW-0472">Membrane</keyword>
<dbReference type="AlphaFoldDB" id="A0A5J5CA63"/>
<organism evidence="2 3">
    <name type="scientific">Etheostoma spectabile</name>
    <name type="common">orangethroat darter</name>
    <dbReference type="NCBI Taxonomy" id="54343"/>
    <lineage>
        <taxon>Eukaryota</taxon>
        <taxon>Metazoa</taxon>
        <taxon>Chordata</taxon>
        <taxon>Craniata</taxon>
        <taxon>Vertebrata</taxon>
        <taxon>Euteleostomi</taxon>
        <taxon>Actinopterygii</taxon>
        <taxon>Neopterygii</taxon>
        <taxon>Teleostei</taxon>
        <taxon>Neoteleostei</taxon>
        <taxon>Acanthomorphata</taxon>
        <taxon>Eupercaria</taxon>
        <taxon>Perciformes</taxon>
        <taxon>Percoidei</taxon>
        <taxon>Percidae</taxon>
        <taxon>Etheostomatinae</taxon>
        <taxon>Etheostoma</taxon>
    </lineage>
</organism>
<feature type="transmembrane region" description="Helical" evidence="1">
    <location>
        <begin position="37"/>
        <end position="60"/>
    </location>
</feature>
<dbReference type="EMBL" id="VOFY01000533">
    <property type="protein sequence ID" value="KAA8578537.1"/>
    <property type="molecule type" value="Genomic_DNA"/>
</dbReference>
<comment type="caution">
    <text evidence="2">The sequence shown here is derived from an EMBL/GenBank/DDBJ whole genome shotgun (WGS) entry which is preliminary data.</text>
</comment>
<gene>
    <name evidence="2" type="ORF">FQN60_018743</name>
</gene>
<keyword evidence="3" id="KW-1185">Reference proteome</keyword>
<keyword evidence="1" id="KW-1133">Transmembrane helix</keyword>
<dbReference type="Proteomes" id="UP000327493">
    <property type="component" value="Unassembled WGS sequence"/>
</dbReference>
<sequence>MTEATALSAIMKTTVGIYVTKQTPAMTFLMLASSSRVWWFFKIWTAWPINSLAVWTLLLFEDEVSVTAPLHF</sequence>
<evidence type="ECO:0000313" key="3">
    <source>
        <dbReference type="Proteomes" id="UP000327493"/>
    </source>
</evidence>
<accession>A0A5J5CA63</accession>
<evidence type="ECO:0000256" key="1">
    <source>
        <dbReference type="SAM" id="Phobius"/>
    </source>
</evidence>